<dbReference type="Pfam" id="PF19541">
    <property type="entry name" value="DUF6065"/>
    <property type="match status" value="1"/>
</dbReference>
<evidence type="ECO:0000313" key="3">
    <source>
        <dbReference type="Proteomes" id="UP000050497"/>
    </source>
</evidence>
<proteinExistence type="predicted"/>
<keyword evidence="4" id="KW-1185">Reference proteome</keyword>
<dbReference type="OrthoDB" id="8910986at2"/>
<dbReference type="AlphaFoldDB" id="A0A0P7YDE8"/>
<dbReference type="Proteomes" id="UP000182800">
    <property type="component" value="Unassembled WGS sequence"/>
</dbReference>
<name>A0A0P7YDE8_9HYPH</name>
<gene>
    <name evidence="2" type="ORF">GA0071312_2142</name>
    <name evidence="1" type="ORF">HLUCCO17_01725</name>
</gene>
<dbReference type="EMBL" id="FMBM01000002">
    <property type="protein sequence ID" value="SCC81207.1"/>
    <property type="molecule type" value="Genomic_DNA"/>
</dbReference>
<dbReference type="EMBL" id="LJSX01000002">
    <property type="protein sequence ID" value="KPQ12304.1"/>
    <property type="molecule type" value="Genomic_DNA"/>
</dbReference>
<evidence type="ECO:0000313" key="1">
    <source>
        <dbReference type="EMBL" id="KPQ12304.1"/>
    </source>
</evidence>
<organism evidence="1 3">
    <name type="scientific">Saliniramus fredricksonii</name>
    <dbReference type="NCBI Taxonomy" id="1653334"/>
    <lineage>
        <taxon>Bacteria</taxon>
        <taxon>Pseudomonadati</taxon>
        <taxon>Pseudomonadota</taxon>
        <taxon>Alphaproteobacteria</taxon>
        <taxon>Hyphomicrobiales</taxon>
        <taxon>Salinarimonadaceae</taxon>
        <taxon>Saliniramus</taxon>
    </lineage>
</organism>
<dbReference type="RefSeq" id="WP_074444951.1">
    <property type="nucleotide sequence ID" value="NZ_FMBM01000002.1"/>
</dbReference>
<reference evidence="2 4" key="2">
    <citation type="submission" date="2016-08" db="EMBL/GenBank/DDBJ databases">
        <authorList>
            <person name="Varghese N."/>
            <person name="Submissions Spin"/>
        </authorList>
    </citation>
    <scope>NUCLEOTIDE SEQUENCE [LARGE SCALE GENOMIC DNA]</scope>
    <source>
        <strain evidence="2 4">HL-109</strain>
    </source>
</reference>
<evidence type="ECO:0000313" key="2">
    <source>
        <dbReference type="EMBL" id="SCC81207.1"/>
    </source>
</evidence>
<dbReference type="InterPro" id="IPR045709">
    <property type="entry name" value="DUF6065"/>
</dbReference>
<dbReference type="PATRIC" id="fig|1653334.4.peg.854"/>
<accession>A0A0P7YDE8</accession>
<protein>
    <submittedName>
        <fullName evidence="1">Uncharacterized protein</fullName>
    </submittedName>
</protein>
<comment type="caution">
    <text evidence="1">The sequence shown here is derived from an EMBL/GenBank/DDBJ whole genome shotgun (WGS) entry which is preliminary data.</text>
</comment>
<reference evidence="1 3" key="1">
    <citation type="submission" date="2015-09" db="EMBL/GenBank/DDBJ databases">
        <title>Identification and resolution of microdiversity through metagenomic sequencing of parallel consortia.</title>
        <authorList>
            <person name="Nelson W.C."/>
            <person name="Romine M.F."/>
            <person name="Lindemann S.R."/>
        </authorList>
    </citation>
    <scope>NUCLEOTIDE SEQUENCE [LARGE SCALE GENOMIC DNA]</scope>
    <source>
        <strain evidence="1">HL-109</strain>
    </source>
</reference>
<dbReference type="Proteomes" id="UP000050497">
    <property type="component" value="Unassembled WGS sequence"/>
</dbReference>
<sequence>MKLEAFLIDGHQLEMRPAPVERQWMDATHARFAYRCLPLAIANAHGWELLCPHETHAVWDGGEGLDAIRVTGTPGQLPAAISHFGHGVLTFHVPVIFRTEPGWDLMVSGPINAPKDAIAPLSGVVETDWAPFSFTMNWRFTRSAQRVVFAAGEPFCHIYPVQRGVLEEVTPTILPLSADPDLARRHREWSQSRDAFNRDLNRPDSDATKAGWQKLYHRGQDATGERLGAQGHRTRLRLRPFAKE</sequence>
<evidence type="ECO:0000313" key="4">
    <source>
        <dbReference type="Proteomes" id="UP000182800"/>
    </source>
</evidence>
<dbReference type="STRING" id="1653334.GA0071312_2142"/>